<evidence type="ECO:0000313" key="1">
    <source>
        <dbReference type="EMBL" id="CAG6673150.1"/>
    </source>
</evidence>
<dbReference type="EMBL" id="HBUF01230463">
    <property type="protein sequence ID" value="CAG6673150.1"/>
    <property type="molecule type" value="Transcribed_RNA"/>
</dbReference>
<name>A0A8D8SNR2_9HEMI</name>
<sequence>MKSSGMVKKTTSFKFQTSFSFNSKIGLCHLVRSDLLAKFAASPAARSALVASARMPAMRPISSSIASTSVFSQTTTPPNPTDQHSARCQAVPDLRCINKINNVLFIVV</sequence>
<reference evidence="1" key="1">
    <citation type="submission" date="2021-05" db="EMBL/GenBank/DDBJ databases">
        <authorList>
            <person name="Alioto T."/>
            <person name="Alioto T."/>
            <person name="Gomez Garrido J."/>
        </authorList>
    </citation>
    <scope>NUCLEOTIDE SEQUENCE</scope>
</reference>
<protein>
    <submittedName>
        <fullName evidence="1">Uncharacterized protein</fullName>
    </submittedName>
</protein>
<dbReference type="EMBL" id="HBUF01230464">
    <property type="protein sequence ID" value="CAG6673151.1"/>
    <property type="molecule type" value="Transcribed_RNA"/>
</dbReference>
<proteinExistence type="predicted"/>
<dbReference type="AlphaFoldDB" id="A0A8D8SNR2"/>
<accession>A0A8D8SNR2</accession>
<dbReference type="EMBL" id="HBUF01230461">
    <property type="protein sequence ID" value="CAG6673148.1"/>
    <property type="molecule type" value="Transcribed_RNA"/>
</dbReference>
<organism evidence="1">
    <name type="scientific">Cacopsylla melanoneura</name>
    <dbReference type="NCBI Taxonomy" id="428564"/>
    <lineage>
        <taxon>Eukaryota</taxon>
        <taxon>Metazoa</taxon>
        <taxon>Ecdysozoa</taxon>
        <taxon>Arthropoda</taxon>
        <taxon>Hexapoda</taxon>
        <taxon>Insecta</taxon>
        <taxon>Pterygota</taxon>
        <taxon>Neoptera</taxon>
        <taxon>Paraneoptera</taxon>
        <taxon>Hemiptera</taxon>
        <taxon>Sternorrhyncha</taxon>
        <taxon>Psylloidea</taxon>
        <taxon>Psyllidae</taxon>
        <taxon>Psyllinae</taxon>
        <taxon>Cacopsylla</taxon>
    </lineage>
</organism>
<dbReference type="EMBL" id="HBUF01230462">
    <property type="protein sequence ID" value="CAG6673149.1"/>
    <property type="molecule type" value="Transcribed_RNA"/>
</dbReference>